<dbReference type="PANTHER" id="PTHR47040:SF2">
    <property type="entry name" value="PEPTIDASE S24_S26A_S26B_S26C FAMILY PROTEIN"/>
    <property type="match status" value="1"/>
</dbReference>
<dbReference type="GO" id="GO:0004252">
    <property type="term" value="F:serine-type endopeptidase activity"/>
    <property type="evidence" value="ECO:0007669"/>
    <property type="project" value="InterPro"/>
</dbReference>
<accession>A0A1J3JLG5</accession>
<dbReference type="AlphaFoldDB" id="A0A1J3JLG5"/>
<sequence length="205" mass="23353">MASISNWVRYMAHKLEYSLTLSLKNHTREKLSERELIGIVWKNLFYGRITYLHSGKGQEMTPTMGTNDNTLLVRKLPYVDTRYVFVGDAVVLKDPNETNKYLVRRLAALEGSEMISSDEKDEPFVLEKDQCWVVAENKEIKPKEAYDSRTFGPVSMSDIVGRAIYCLRTAVDHGPVSNSEFAMEEDSPILAVELNVDEMAKDHKA</sequence>
<dbReference type="CDD" id="cd06530">
    <property type="entry name" value="S26_SPase_I"/>
    <property type="match status" value="1"/>
</dbReference>
<keyword evidence="1" id="KW-0378">Hydrolase</keyword>
<dbReference type="GO" id="GO:0006465">
    <property type="term" value="P:signal peptide processing"/>
    <property type="evidence" value="ECO:0007669"/>
    <property type="project" value="InterPro"/>
</dbReference>
<name>A0A1J3JLG5_NOCCA</name>
<dbReference type="InterPro" id="IPR053307">
    <property type="entry name" value="Mitochondrial_IM_protease"/>
</dbReference>
<evidence type="ECO:0000313" key="1">
    <source>
        <dbReference type="EMBL" id="JAU93322.1"/>
    </source>
</evidence>
<dbReference type="EMBL" id="GEVM01012616">
    <property type="protein sequence ID" value="JAU93322.1"/>
    <property type="molecule type" value="Transcribed_RNA"/>
</dbReference>
<dbReference type="Gene3D" id="2.10.109.10">
    <property type="entry name" value="Umud Fragment, subunit A"/>
    <property type="match status" value="1"/>
</dbReference>
<proteinExistence type="predicted"/>
<reference evidence="1" key="1">
    <citation type="submission" date="2016-07" db="EMBL/GenBank/DDBJ databases">
        <title>De novo transcriptome assembly of four accessions of the metal hyperaccumulator plant Noccaea caerulescens.</title>
        <authorList>
            <person name="Blande D."/>
            <person name="Halimaa P."/>
            <person name="Tervahauta A.I."/>
            <person name="Aarts M.G."/>
            <person name="Karenlampi S.O."/>
        </authorList>
    </citation>
    <scope>NUCLEOTIDE SEQUENCE</scope>
</reference>
<gene>
    <name evidence="1" type="ORF">MP_TR7383_c0_g1_i1_g.21279</name>
</gene>
<protein>
    <submittedName>
        <fullName evidence="1">Mitochondrial inner membrane protease subunit 1</fullName>
    </submittedName>
</protein>
<dbReference type="PANTHER" id="PTHR47040">
    <property type="entry name" value="OSJNBA0068L06.9 PROTEIN"/>
    <property type="match status" value="1"/>
</dbReference>
<keyword evidence="1" id="KW-0645">Protease</keyword>
<organism evidence="1">
    <name type="scientific">Noccaea caerulescens</name>
    <name type="common">Alpine penny-cress</name>
    <name type="synonym">Thlaspi caerulescens</name>
    <dbReference type="NCBI Taxonomy" id="107243"/>
    <lineage>
        <taxon>Eukaryota</taxon>
        <taxon>Viridiplantae</taxon>
        <taxon>Streptophyta</taxon>
        <taxon>Embryophyta</taxon>
        <taxon>Tracheophyta</taxon>
        <taxon>Spermatophyta</taxon>
        <taxon>Magnoliopsida</taxon>
        <taxon>eudicotyledons</taxon>
        <taxon>Gunneridae</taxon>
        <taxon>Pentapetalae</taxon>
        <taxon>rosids</taxon>
        <taxon>malvids</taxon>
        <taxon>Brassicales</taxon>
        <taxon>Brassicaceae</taxon>
        <taxon>Coluteocarpeae</taxon>
        <taxon>Noccaea</taxon>
    </lineage>
</organism>
<dbReference type="InterPro" id="IPR019533">
    <property type="entry name" value="Peptidase_S26"/>
</dbReference>
<dbReference type="SUPFAM" id="SSF51306">
    <property type="entry name" value="LexA/Signal peptidase"/>
    <property type="match status" value="1"/>
</dbReference>
<dbReference type="InterPro" id="IPR036286">
    <property type="entry name" value="LexA/Signal_pep-like_sf"/>
</dbReference>